<dbReference type="PANTHER" id="PTHR22847:SF637">
    <property type="entry name" value="WD REPEAT DOMAIN 5B"/>
    <property type="match status" value="1"/>
</dbReference>
<dbReference type="HOGENOM" id="CLU_005049_4_3_1"/>
<dbReference type="PROSITE" id="PS50082">
    <property type="entry name" value="WD_REPEATS_2"/>
    <property type="match status" value="6"/>
</dbReference>
<dbReference type="CDD" id="cd00200">
    <property type="entry name" value="WD40"/>
    <property type="match status" value="1"/>
</dbReference>
<dbReference type="AlphaFoldDB" id="R7S096"/>
<feature type="repeat" description="WD" evidence="3">
    <location>
        <begin position="578"/>
        <end position="619"/>
    </location>
</feature>
<gene>
    <name evidence="6" type="ORF">PUNSTDRAFT_77829</name>
</gene>
<evidence type="ECO:0000313" key="7">
    <source>
        <dbReference type="Proteomes" id="UP000054196"/>
    </source>
</evidence>
<evidence type="ECO:0000259" key="5">
    <source>
        <dbReference type="Pfam" id="PF09994"/>
    </source>
</evidence>
<dbReference type="InterPro" id="IPR020472">
    <property type="entry name" value="WD40_PAC1"/>
</dbReference>
<evidence type="ECO:0000256" key="3">
    <source>
        <dbReference type="PROSITE-ProRule" id="PRU00221"/>
    </source>
</evidence>
<dbReference type="SUPFAM" id="SSF50978">
    <property type="entry name" value="WD40 repeat-like"/>
    <property type="match status" value="1"/>
</dbReference>
<dbReference type="InterPro" id="IPR018712">
    <property type="entry name" value="Tle1-like_cat"/>
</dbReference>
<feature type="non-terminal residue" evidence="6">
    <location>
        <position position="1"/>
    </location>
</feature>
<organism evidence="6 7">
    <name type="scientific">Punctularia strigosozonata (strain HHB-11173)</name>
    <name type="common">White-rot fungus</name>
    <dbReference type="NCBI Taxonomy" id="741275"/>
    <lineage>
        <taxon>Eukaryota</taxon>
        <taxon>Fungi</taxon>
        <taxon>Dikarya</taxon>
        <taxon>Basidiomycota</taxon>
        <taxon>Agaricomycotina</taxon>
        <taxon>Agaricomycetes</taxon>
        <taxon>Corticiales</taxon>
        <taxon>Punctulariaceae</taxon>
        <taxon>Punctularia</taxon>
    </lineage>
</organism>
<dbReference type="OMA" id="ILIHESV"/>
<dbReference type="PANTHER" id="PTHR22847">
    <property type="entry name" value="WD40 REPEAT PROTEIN"/>
    <property type="match status" value="1"/>
</dbReference>
<reference evidence="7" key="1">
    <citation type="journal article" date="2012" name="Science">
        <title>The Paleozoic origin of enzymatic lignin decomposition reconstructed from 31 fungal genomes.</title>
        <authorList>
            <person name="Floudas D."/>
            <person name="Binder M."/>
            <person name="Riley R."/>
            <person name="Barry K."/>
            <person name="Blanchette R.A."/>
            <person name="Henrissat B."/>
            <person name="Martinez A.T."/>
            <person name="Otillar R."/>
            <person name="Spatafora J.W."/>
            <person name="Yadav J.S."/>
            <person name="Aerts A."/>
            <person name="Benoit I."/>
            <person name="Boyd A."/>
            <person name="Carlson A."/>
            <person name="Copeland A."/>
            <person name="Coutinho P.M."/>
            <person name="de Vries R.P."/>
            <person name="Ferreira P."/>
            <person name="Findley K."/>
            <person name="Foster B."/>
            <person name="Gaskell J."/>
            <person name="Glotzer D."/>
            <person name="Gorecki P."/>
            <person name="Heitman J."/>
            <person name="Hesse C."/>
            <person name="Hori C."/>
            <person name="Igarashi K."/>
            <person name="Jurgens J.A."/>
            <person name="Kallen N."/>
            <person name="Kersten P."/>
            <person name="Kohler A."/>
            <person name="Kuees U."/>
            <person name="Kumar T.K.A."/>
            <person name="Kuo A."/>
            <person name="LaButti K."/>
            <person name="Larrondo L.F."/>
            <person name="Lindquist E."/>
            <person name="Ling A."/>
            <person name="Lombard V."/>
            <person name="Lucas S."/>
            <person name="Lundell T."/>
            <person name="Martin R."/>
            <person name="McLaughlin D.J."/>
            <person name="Morgenstern I."/>
            <person name="Morin E."/>
            <person name="Murat C."/>
            <person name="Nagy L.G."/>
            <person name="Nolan M."/>
            <person name="Ohm R.A."/>
            <person name="Patyshakuliyeva A."/>
            <person name="Rokas A."/>
            <person name="Ruiz-Duenas F.J."/>
            <person name="Sabat G."/>
            <person name="Salamov A."/>
            <person name="Samejima M."/>
            <person name="Schmutz J."/>
            <person name="Slot J.C."/>
            <person name="St John F."/>
            <person name="Stenlid J."/>
            <person name="Sun H."/>
            <person name="Sun S."/>
            <person name="Syed K."/>
            <person name="Tsang A."/>
            <person name="Wiebenga A."/>
            <person name="Young D."/>
            <person name="Pisabarro A."/>
            <person name="Eastwood D.C."/>
            <person name="Martin F."/>
            <person name="Cullen D."/>
            <person name="Grigoriev I.V."/>
            <person name="Hibbett D.S."/>
        </authorList>
    </citation>
    <scope>NUCLEOTIDE SEQUENCE [LARGE SCALE GENOMIC DNA]</scope>
    <source>
        <strain evidence="7">HHB-11173 SS5</strain>
    </source>
</reference>
<protein>
    <submittedName>
        <fullName evidence="6">WD40 repeat-like protein</fullName>
    </submittedName>
</protein>
<dbReference type="InterPro" id="IPR019775">
    <property type="entry name" value="WD40_repeat_CS"/>
</dbReference>
<dbReference type="OrthoDB" id="674604at2759"/>
<feature type="repeat" description="WD" evidence="3">
    <location>
        <begin position="535"/>
        <end position="576"/>
    </location>
</feature>
<dbReference type="InterPro" id="IPR036322">
    <property type="entry name" value="WD40_repeat_dom_sf"/>
</dbReference>
<dbReference type="SMART" id="SM00320">
    <property type="entry name" value="WD40"/>
    <property type="match status" value="6"/>
</dbReference>
<dbReference type="RefSeq" id="XP_007389150.1">
    <property type="nucleotide sequence ID" value="XM_007389088.1"/>
</dbReference>
<dbReference type="Pfam" id="PF09994">
    <property type="entry name" value="T6SS_Tle1-like_cat"/>
    <property type="match status" value="1"/>
</dbReference>
<proteinExistence type="predicted"/>
<dbReference type="KEGG" id="psq:PUNSTDRAFT_77829"/>
<accession>R7S096</accession>
<dbReference type="GO" id="GO:1990234">
    <property type="term" value="C:transferase complex"/>
    <property type="evidence" value="ECO:0007669"/>
    <property type="project" value="UniProtKB-ARBA"/>
</dbReference>
<dbReference type="GeneID" id="18885757"/>
<dbReference type="PRINTS" id="PR00320">
    <property type="entry name" value="GPROTEINBRPT"/>
</dbReference>
<dbReference type="InterPro" id="IPR015943">
    <property type="entry name" value="WD40/YVTN_repeat-like_dom_sf"/>
</dbReference>
<feature type="repeat" description="WD" evidence="3">
    <location>
        <begin position="449"/>
        <end position="490"/>
    </location>
</feature>
<dbReference type="PROSITE" id="PS50294">
    <property type="entry name" value="WD_REPEATS_REGION"/>
    <property type="match status" value="6"/>
</dbReference>
<feature type="compositionally biased region" description="Basic and acidic residues" evidence="4">
    <location>
        <begin position="80"/>
        <end position="94"/>
    </location>
</feature>
<feature type="repeat" description="WD" evidence="3">
    <location>
        <begin position="670"/>
        <end position="697"/>
    </location>
</feature>
<keyword evidence="2" id="KW-0677">Repeat</keyword>
<feature type="repeat" description="WD" evidence="3">
    <location>
        <begin position="621"/>
        <end position="662"/>
    </location>
</feature>
<feature type="region of interest" description="Disordered" evidence="4">
    <location>
        <begin position="80"/>
        <end position="100"/>
    </location>
</feature>
<feature type="domain" description="T6SS Phospholipase effector Tle1-like catalytic" evidence="5">
    <location>
        <begin position="2"/>
        <end position="215"/>
    </location>
</feature>
<name>R7S096_PUNST</name>
<evidence type="ECO:0000256" key="1">
    <source>
        <dbReference type="ARBA" id="ARBA00022574"/>
    </source>
</evidence>
<dbReference type="PROSITE" id="PS00678">
    <property type="entry name" value="WD_REPEATS_1"/>
    <property type="match status" value="6"/>
</dbReference>
<dbReference type="EMBL" id="JH687560">
    <property type="protein sequence ID" value="EIN03663.1"/>
    <property type="molecule type" value="Genomic_DNA"/>
</dbReference>
<dbReference type="eggNOG" id="KOG0266">
    <property type="taxonomic scope" value="Eukaryota"/>
</dbReference>
<dbReference type="Pfam" id="PF00400">
    <property type="entry name" value="WD40"/>
    <property type="match status" value="6"/>
</dbReference>
<feature type="repeat" description="WD" evidence="3">
    <location>
        <begin position="492"/>
        <end position="533"/>
    </location>
</feature>
<dbReference type="GO" id="GO:0005634">
    <property type="term" value="C:nucleus"/>
    <property type="evidence" value="ECO:0007669"/>
    <property type="project" value="TreeGrafter"/>
</dbReference>
<dbReference type="InterPro" id="IPR001680">
    <property type="entry name" value="WD40_rpt"/>
</dbReference>
<sequence length="711" mass="78871">QVVDHTIDMAIAWNFKEIVLKAYEWLAENYQKDDRIFLLGFSRGAYQVRVIAGMLEKVGLLRKGNNRQIRLCEERSASAGRAIRDESPKEREPEAPSPEDLCKHFKSTLSRENVKVHFVGAWDTVSSVGVARGPTLPETTTGMSHVCVFRHALALDELRVKFLPEYANGGAGPKESKGNVKEVWFAGSHSDIGGGNLPNLESDRFGPALRWMTSEATLWGLRMKADRGKWYPSQLTKSMNWFWWFLASLPIKRLSYEDAESTKRWQVRPLASDILIHESVSDVGETYTPRARLPPTYPVGWNFDELKFKGRIEEDTYVSARAIIGALKESGTLTERQIQRLADLPSSGKNRSDHGRQLIIDYPNSCTVLLAALEREYGREDREMQTNLLTSVAMAMTAFHLVPHAQTRAVSKLRRIVDMIERNTPEKMSAANHLLKVFRDSKREIREPLRGHTNGVNSVSFSPDGKRLASASWDKTVRLWDVQTGQPIGQPLEGHTWLVTCVAFSPDGDRIVSGAWDKTLRLWDAQTGQAIGKPLRGHSDWVWSVAFSPDGRHVASGSEDSTIRLWDAETGQPVGDPLRGHDSYVFSVAYSPDGARIVSGSSDNTIRIWDAQTRRTVLGPLHGHGKGVPSVAFSPDGKHIISGSADGTIRIWDAQTGHTAAGPWEAHGGVISVAFSPDGKRVVSGGVDNRVKIWDTEIGWAGLGCQNGIVC</sequence>
<keyword evidence="1 3" id="KW-0853">WD repeat</keyword>
<keyword evidence="7" id="KW-1185">Reference proteome</keyword>
<evidence type="ECO:0000256" key="4">
    <source>
        <dbReference type="SAM" id="MobiDB-lite"/>
    </source>
</evidence>
<evidence type="ECO:0000256" key="2">
    <source>
        <dbReference type="ARBA" id="ARBA00022737"/>
    </source>
</evidence>
<dbReference type="Gene3D" id="2.130.10.10">
    <property type="entry name" value="YVTN repeat-like/Quinoprotein amine dehydrogenase"/>
    <property type="match status" value="3"/>
</dbReference>
<evidence type="ECO:0000313" key="6">
    <source>
        <dbReference type="EMBL" id="EIN03663.1"/>
    </source>
</evidence>
<dbReference type="Proteomes" id="UP000054196">
    <property type="component" value="Unassembled WGS sequence"/>
</dbReference>